<protein>
    <submittedName>
        <fullName evidence="1">Uncharacterized protein</fullName>
    </submittedName>
</protein>
<name>A0A395M6Z2_9HYPO</name>
<accession>A0A395M6Z2</accession>
<sequence>MFHRHQSRALNRTDNVEVNQTRSVLDTRLTPRPAKRQWIILLHLIPTQFIKGGLEVVENNGICEAFEDEREFPEWINVSDWKDWCNGKKVDDYENDADGHA</sequence>
<keyword evidence="2" id="KW-1185">Reference proteome</keyword>
<evidence type="ECO:0000313" key="1">
    <source>
        <dbReference type="EMBL" id="RFN43662.1"/>
    </source>
</evidence>
<proteinExistence type="predicted"/>
<reference evidence="1 2" key="1">
    <citation type="journal article" date="2018" name="PLoS Pathog.">
        <title>Evolution of structural diversity of trichothecenes, a family of toxins produced by plant pathogenic and entomopathogenic fungi.</title>
        <authorList>
            <person name="Proctor R.H."/>
            <person name="McCormick S.P."/>
            <person name="Kim H.S."/>
            <person name="Cardoza R.E."/>
            <person name="Stanley A.M."/>
            <person name="Lindo L."/>
            <person name="Kelly A."/>
            <person name="Brown D.W."/>
            <person name="Lee T."/>
            <person name="Vaughan M.M."/>
            <person name="Alexander N.J."/>
            <person name="Busman M."/>
            <person name="Gutierrez S."/>
        </authorList>
    </citation>
    <scope>NUCLEOTIDE SEQUENCE [LARGE SCALE GENOMIC DNA]</scope>
    <source>
        <strain evidence="1 2">NRRL 13405</strain>
    </source>
</reference>
<comment type="caution">
    <text evidence="1">The sequence shown here is derived from an EMBL/GenBank/DDBJ whole genome shotgun (WGS) entry which is preliminary data.</text>
</comment>
<dbReference type="EMBL" id="PXXK01000524">
    <property type="protein sequence ID" value="RFN43662.1"/>
    <property type="molecule type" value="Genomic_DNA"/>
</dbReference>
<dbReference type="Proteomes" id="UP000265631">
    <property type="component" value="Unassembled WGS sequence"/>
</dbReference>
<dbReference type="AlphaFoldDB" id="A0A395M6Z2"/>
<evidence type="ECO:0000313" key="2">
    <source>
        <dbReference type="Proteomes" id="UP000265631"/>
    </source>
</evidence>
<gene>
    <name evidence="1" type="ORF">FIE12Z_12128</name>
</gene>
<organism evidence="1 2">
    <name type="scientific">Fusarium flagelliforme</name>
    <dbReference type="NCBI Taxonomy" id="2675880"/>
    <lineage>
        <taxon>Eukaryota</taxon>
        <taxon>Fungi</taxon>
        <taxon>Dikarya</taxon>
        <taxon>Ascomycota</taxon>
        <taxon>Pezizomycotina</taxon>
        <taxon>Sordariomycetes</taxon>
        <taxon>Hypocreomycetidae</taxon>
        <taxon>Hypocreales</taxon>
        <taxon>Nectriaceae</taxon>
        <taxon>Fusarium</taxon>
        <taxon>Fusarium incarnatum-equiseti species complex</taxon>
    </lineage>
</organism>